<protein>
    <submittedName>
        <fullName evidence="2">DUF3007 family protein</fullName>
    </submittedName>
</protein>
<keyword evidence="1" id="KW-0472">Membrane</keyword>
<keyword evidence="1" id="KW-0812">Transmembrane</keyword>
<dbReference type="EMBL" id="JAFIRA010000069">
    <property type="protein sequence ID" value="MCJ2544477.1"/>
    <property type="molecule type" value="Genomic_DNA"/>
</dbReference>
<sequence>MRRLDVLGLGLAILLGGGILYGSLVWAGLDTGSAQKVSSMVFLLACLGWTFGYLGRVLRGEMALKAQRASFEAQQVQEHLEALSPEEWQALQAELEAEEEGIPAVGSPEQRED</sequence>
<dbReference type="Pfam" id="PF11460">
    <property type="entry name" value="DUF3007"/>
    <property type="match status" value="1"/>
</dbReference>
<dbReference type="InterPro" id="IPR021562">
    <property type="entry name" value="DUF3007"/>
</dbReference>
<evidence type="ECO:0000256" key="1">
    <source>
        <dbReference type="SAM" id="Phobius"/>
    </source>
</evidence>
<name>A0ABT0CFB8_THEVL</name>
<feature type="transmembrane region" description="Helical" evidence="1">
    <location>
        <begin position="37"/>
        <end position="58"/>
    </location>
</feature>
<dbReference type="RefSeq" id="WP_244353081.1">
    <property type="nucleotide sequence ID" value="NZ_JAFIRA010000069.1"/>
</dbReference>
<dbReference type="Proteomes" id="UP000830835">
    <property type="component" value="Unassembled WGS sequence"/>
</dbReference>
<reference evidence="2" key="1">
    <citation type="submission" date="2021-02" db="EMBL/GenBank/DDBJ databases">
        <title>The CRISPR/cas machinery reduction and long-range gene transfer in the hot spring cyanobacterium Synechococcus.</title>
        <authorList>
            <person name="Dvorak P."/>
            <person name="Jahodarova E."/>
            <person name="Hasler P."/>
            <person name="Poulickova A."/>
        </authorList>
    </citation>
    <scope>NUCLEOTIDE SEQUENCE</scope>
    <source>
        <strain evidence="2">Rupite</strain>
    </source>
</reference>
<evidence type="ECO:0000313" key="3">
    <source>
        <dbReference type="Proteomes" id="UP000830835"/>
    </source>
</evidence>
<comment type="caution">
    <text evidence="2">The sequence shown here is derived from an EMBL/GenBank/DDBJ whole genome shotgun (WGS) entry which is preliminary data.</text>
</comment>
<proteinExistence type="predicted"/>
<gene>
    <name evidence="2" type="ORF">JX360_16450</name>
</gene>
<keyword evidence="1" id="KW-1133">Transmembrane helix</keyword>
<accession>A0ABT0CFB8</accession>
<keyword evidence="3" id="KW-1185">Reference proteome</keyword>
<organism evidence="2 3">
    <name type="scientific">Thermostichus vulcanus str. 'Rupite'</name>
    <dbReference type="NCBI Taxonomy" id="2813851"/>
    <lineage>
        <taxon>Bacteria</taxon>
        <taxon>Bacillati</taxon>
        <taxon>Cyanobacteriota</taxon>
        <taxon>Cyanophyceae</taxon>
        <taxon>Thermostichales</taxon>
        <taxon>Thermostichaceae</taxon>
        <taxon>Thermostichus</taxon>
    </lineage>
</organism>
<evidence type="ECO:0000313" key="2">
    <source>
        <dbReference type="EMBL" id="MCJ2544477.1"/>
    </source>
</evidence>